<evidence type="ECO:0000256" key="2">
    <source>
        <dbReference type="ARBA" id="ARBA00023015"/>
    </source>
</evidence>
<accession>A0ABY1QA57</accession>
<dbReference type="PANTHER" id="PTHR43133">
    <property type="entry name" value="RNA POLYMERASE ECF-TYPE SIGMA FACTO"/>
    <property type="match status" value="1"/>
</dbReference>
<protein>
    <recommendedName>
        <fullName evidence="6">RNA polymerase sigma factor</fullName>
    </recommendedName>
</protein>
<dbReference type="InterPro" id="IPR000838">
    <property type="entry name" value="RNA_pol_sigma70_ECF_CS"/>
</dbReference>
<dbReference type="EMBL" id="FXUL01000007">
    <property type="protein sequence ID" value="SMP61472.1"/>
    <property type="molecule type" value="Genomic_DNA"/>
</dbReference>
<evidence type="ECO:0000259" key="7">
    <source>
        <dbReference type="Pfam" id="PF04542"/>
    </source>
</evidence>
<dbReference type="InterPro" id="IPR013249">
    <property type="entry name" value="RNA_pol_sigma70_r4_t2"/>
</dbReference>
<proteinExistence type="inferred from homology"/>
<dbReference type="Pfam" id="PF08281">
    <property type="entry name" value="Sigma70_r4_2"/>
    <property type="match status" value="1"/>
</dbReference>
<dbReference type="Pfam" id="PF04542">
    <property type="entry name" value="Sigma70_r2"/>
    <property type="match status" value="1"/>
</dbReference>
<dbReference type="NCBIfam" id="NF008888">
    <property type="entry name" value="PRK11922.1"/>
    <property type="match status" value="1"/>
</dbReference>
<comment type="similarity">
    <text evidence="1 6">Belongs to the sigma-70 factor family. ECF subfamily.</text>
</comment>
<dbReference type="SUPFAM" id="SSF88946">
    <property type="entry name" value="Sigma2 domain of RNA polymerase sigma factors"/>
    <property type="match status" value="1"/>
</dbReference>
<keyword evidence="5 6" id="KW-0804">Transcription</keyword>
<evidence type="ECO:0000259" key="8">
    <source>
        <dbReference type="Pfam" id="PF08281"/>
    </source>
</evidence>
<dbReference type="InterPro" id="IPR039425">
    <property type="entry name" value="RNA_pol_sigma-70-like"/>
</dbReference>
<gene>
    <name evidence="9" type="ORF">SAMN06295970_107164</name>
</gene>
<reference evidence="9 10" key="1">
    <citation type="submission" date="2017-05" db="EMBL/GenBank/DDBJ databases">
        <authorList>
            <person name="Varghese N."/>
            <person name="Submissions S."/>
        </authorList>
    </citation>
    <scope>NUCLEOTIDE SEQUENCE [LARGE SCALE GENOMIC DNA]</scope>
    <source>
        <strain evidence="9 10">DSM 26001</strain>
    </source>
</reference>
<organism evidence="9 10">
    <name type="scientific">Noviherbaspirillum suwonense</name>
    <dbReference type="NCBI Taxonomy" id="1224511"/>
    <lineage>
        <taxon>Bacteria</taxon>
        <taxon>Pseudomonadati</taxon>
        <taxon>Pseudomonadota</taxon>
        <taxon>Betaproteobacteria</taxon>
        <taxon>Burkholderiales</taxon>
        <taxon>Oxalobacteraceae</taxon>
        <taxon>Noviherbaspirillum</taxon>
    </lineage>
</organism>
<evidence type="ECO:0000256" key="5">
    <source>
        <dbReference type="ARBA" id="ARBA00023163"/>
    </source>
</evidence>
<evidence type="ECO:0000256" key="3">
    <source>
        <dbReference type="ARBA" id="ARBA00023082"/>
    </source>
</evidence>
<dbReference type="InterPro" id="IPR007627">
    <property type="entry name" value="RNA_pol_sigma70_r2"/>
</dbReference>
<keyword evidence="3 6" id="KW-0731">Sigma factor</keyword>
<feature type="domain" description="RNA polymerase sigma factor 70 region 4 type 2" evidence="8">
    <location>
        <begin position="141"/>
        <end position="190"/>
    </location>
</feature>
<keyword evidence="10" id="KW-1185">Reference proteome</keyword>
<dbReference type="Gene3D" id="1.10.10.10">
    <property type="entry name" value="Winged helix-like DNA-binding domain superfamily/Winged helix DNA-binding domain"/>
    <property type="match status" value="1"/>
</dbReference>
<keyword evidence="2 6" id="KW-0805">Transcription regulation</keyword>
<dbReference type="NCBIfam" id="TIGR02937">
    <property type="entry name" value="sigma70-ECF"/>
    <property type="match status" value="1"/>
</dbReference>
<feature type="domain" description="RNA polymerase sigma-70 region 2" evidence="7">
    <location>
        <begin position="33"/>
        <end position="100"/>
    </location>
</feature>
<evidence type="ECO:0000313" key="9">
    <source>
        <dbReference type="EMBL" id="SMP61472.1"/>
    </source>
</evidence>
<name>A0ABY1QA57_9BURK</name>
<evidence type="ECO:0000256" key="6">
    <source>
        <dbReference type="RuleBase" id="RU000716"/>
    </source>
</evidence>
<dbReference type="CDD" id="cd06171">
    <property type="entry name" value="Sigma70_r4"/>
    <property type="match status" value="1"/>
</dbReference>
<dbReference type="PROSITE" id="PS01063">
    <property type="entry name" value="SIGMA70_ECF"/>
    <property type="match status" value="1"/>
</dbReference>
<dbReference type="InterPro" id="IPR013324">
    <property type="entry name" value="RNA_pol_sigma_r3/r4-like"/>
</dbReference>
<dbReference type="InterPro" id="IPR036388">
    <property type="entry name" value="WH-like_DNA-bd_sf"/>
</dbReference>
<evidence type="ECO:0000256" key="1">
    <source>
        <dbReference type="ARBA" id="ARBA00010641"/>
    </source>
</evidence>
<dbReference type="Proteomes" id="UP001158049">
    <property type="component" value="Unassembled WGS sequence"/>
</dbReference>
<dbReference type="Gene3D" id="1.10.1740.10">
    <property type="match status" value="1"/>
</dbReference>
<sequence length="235" mass="26434">MATGAVRKAGHAVSDSEIIRRVLAGDRNAFELLMRRYNRPLYRTARSIVTDDAEAEDVLQEAYLLAFHNLEKFRGESTTLTWLTRIVVNNAIARSRKIKRRAEIIAIGSEPDWETHPASASLHLDSTEQPEQAMERSAMRRLIEKKIDDLPETFRTVFMLRALEEMSVEDTSACLGIPEATVRTRYFRAKGLLREALSREMDFALEGAFSFDGARCDRIVSGVFSRLGGASGDHA</sequence>
<dbReference type="SUPFAM" id="SSF88659">
    <property type="entry name" value="Sigma3 and sigma4 domains of RNA polymerase sigma factors"/>
    <property type="match status" value="1"/>
</dbReference>
<dbReference type="InterPro" id="IPR014284">
    <property type="entry name" value="RNA_pol_sigma-70_dom"/>
</dbReference>
<dbReference type="PANTHER" id="PTHR43133:SF51">
    <property type="entry name" value="RNA POLYMERASE SIGMA FACTOR"/>
    <property type="match status" value="1"/>
</dbReference>
<evidence type="ECO:0000256" key="4">
    <source>
        <dbReference type="ARBA" id="ARBA00023125"/>
    </source>
</evidence>
<keyword evidence="4 6" id="KW-0238">DNA-binding</keyword>
<dbReference type="InterPro" id="IPR013325">
    <property type="entry name" value="RNA_pol_sigma_r2"/>
</dbReference>
<comment type="caution">
    <text evidence="9">The sequence shown here is derived from an EMBL/GenBank/DDBJ whole genome shotgun (WGS) entry which is preliminary data.</text>
</comment>
<evidence type="ECO:0000313" key="10">
    <source>
        <dbReference type="Proteomes" id="UP001158049"/>
    </source>
</evidence>